<gene>
    <name evidence="3" type="ORF">PVL29_022964</name>
    <name evidence="4" type="ORF">PVL29_022967</name>
    <name evidence="5" type="ORF">PVL29_022969</name>
    <name evidence="6" type="ORF">PVL29_022971</name>
    <name evidence="7" type="ORF">PVL29_022972</name>
    <name evidence="8" type="ORF">PVL29_022973</name>
    <name evidence="9" type="ORF">PVL29_022975</name>
    <name evidence="10" type="ORF">PVL29_022977</name>
    <name evidence="11" type="ORF">PVL29_022978</name>
    <name evidence="12" type="ORF">PVL29_022979</name>
</gene>
<evidence type="ECO:0000313" key="5">
    <source>
        <dbReference type="EMBL" id="KAJ9678234.1"/>
    </source>
</evidence>
<dbReference type="EMBL" id="JARBHA010000017">
    <property type="protein sequence ID" value="KAJ9678236.1"/>
    <property type="molecule type" value="Genomic_DNA"/>
</dbReference>
<name>A0AA39DDH2_VITRO</name>
<feature type="region of interest" description="Disordered" evidence="1">
    <location>
        <begin position="48"/>
        <end position="83"/>
    </location>
</feature>
<dbReference type="AlphaFoldDB" id="A0AA39DDH2"/>
<evidence type="ECO:0000313" key="12">
    <source>
        <dbReference type="EMBL" id="KAJ9678244.1"/>
    </source>
</evidence>
<dbReference type="EMBL" id="JARBHA010000017">
    <property type="protein sequence ID" value="KAJ9678244.1"/>
    <property type="molecule type" value="Genomic_DNA"/>
</dbReference>
<comment type="caution">
    <text evidence="4">The sequence shown here is derived from an EMBL/GenBank/DDBJ whole genome shotgun (WGS) entry which is preliminary data.</text>
</comment>
<accession>A0AA39DDH2</accession>
<organism evidence="4 13">
    <name type="scientific">Vitis rotundifolia</name>
    <name type="common">Muscadine grape</name>
    <dbReference type="NCBI Taxonomy" id="103349"/>
    <lineage>
        <taxon>Eukaryota</taxon>
        <taxon>Viridiplantae</taxon>
        <taxon>Streptophyta</taxon>
        <taxon>Embryophyta</taxon>
        <taxon>Tracheophyta</taxon>
        <taxon>Spermatophyta</taxon>
        <taxon>Magnoliopsida</taxon>
        <taxon>eudicotyledons</taxon>
        <taxon>Gunneridae</taxon>
        <taxon>Pentapetalae</taxon>
        <taxon>rosids</taxon>
        <taxon>Vitales</taxon>
        <taxon>Vitaceae</taxon>
        <taxon>Viteae</taxon>
        <taxon>Vitis</taxon>
    </lineage>
</organism>
<sequence>MGDLLGSPRVAPLFLFFFFWTEFICIYIIYGIYLIYVCISRLGVVQRRGSNSGRGSEVGELAGPTGSEGRARGSGEDRRTSAGACATGDRWVVWGRNEVEGCQGGGWDRSKGMPEGD</sequence>
<dbReference type="EMBL" id="JARBHA010000017">
    <property type="protein sequence ID" value="KAJ9678243.1"/>
    <property type="molecule type" value="Genomic_DNA"/>
</dbReference>
<feature type="transmembrane region" description="Helical" evidence="2">
    <location>
        <begin position="12"/>
        <end position="39"/>
    </location>
</feature>
<evidence type="ECO:0000313" key="4">
    <source>
        <dbReference type="EMBL" id="KAJ9678232.1"/>
    </source>
</evidence>
<keyword evidence="2" id="KW-1133">Transmembrane helix</keyword>
<evidence type="ECO:0000313" key="11">
    <source>
        <dbReference type="EMBL" id="KAJ9678243.1"/>
    </source>
</evidence>
<dbReference type="EMBL" id="JARBHA010000017">
    <property type="protein sequence ID" value="KAJ9678237.1"/>
    <property type="molecule type" value="Genomic_DNA"/>
</dbReference>
<evidence type="ECO:0000256" key="1">
    <source>
        <dbReference type="SAM" id="MobiDB-lite"/>
    </source>
</evidence>
<evidence type="ECO:0000313" key="8">
    <source>
        <dbReference type="EMBL" id="KAJ9678238.1"/>
    </source>
</evidence>
<feature type="compositionally biased region" description="Basic and acidic residues" evidence="1">
    <location>
        <begin position="69"/>
        <end position="80"/>
    </location>
</feature>
<protein>
    <submittedName>
        <fullName evidence="4">Uncharacterized protein</fullName>
    </submittedName>
</protein>
<dbReference type="EMBL" id="JARBHA010000017">
    <property type="protein sequence ID" value="KAJ9678232.1"/>
    <property type="molecule type" value="Genomic_DNA"/>
</dbReference>
<evidence type="ECO:0000313" key="9">
    <source>
        <dbReference type="EMBL" id="KAJ9678240.1"/>
    </source>
</evidence>
<dbReference type="EMBL" id="JARBHA010000017">
    <property type="protein sequence ID" value="KAJ9678229.1"/>
    <property type="molecule type" value="Genomic_DNA"/>
</dbReference>
<evidence type="ECO:0000313" key="3">
    <source>
        <dbReference type="EMBL" id="KAJ9678229.1"/>
    </source>
</evidence>
<keyword evidence="13" id="KW-1185">Reference proteome</keyword>
<evidence type="ECO:0000256" key="2">
    <source>
        <dbReference type="SAM" id="Phobius"/>
    </source>
</evidence>
<evidence type="ECO:0000313" key="7">
    <source>
        <dbReference type="EMBL" id="KAJ9678237.1"/>
    </source>
</evidence>
<proteinExistence type="predicted"/>
<dbReference type="EMBL" id="JARBHA010000017">
    <property type="protein sequence ID" value="KAJ9678242.1"/>
    <property type="molecule type" value="Genomic_DNA"/>
</dbReference>
<dbReference type="Proteomes" id="UP001168098">
    <property type="component" value="Unassembled WGS sequence"/>
</dbReference>
<dbReference type="EMBL" id="JARBHA010000017">
    <property type="protein sequence ID" value="KAJ9678238.1"/>
    <property type="molecule type" value="Genomic_DNA"/>
</dbReference>
<evidence type="ECO:0000313" key="13">
    <source>
        <dbReference type="Proteomes" id="UP001168098"/>
    </source>
</evidence>
<evidence type="ECO:0000313" key="10">
    <source>
        <dbReference type="EMBL" id="KAJ9678242.1"/>
    </source>
</evidence>
<keyword evidence="2" id="KW-0472">Membrane</keyword>
<reference evidence="4 13" key="1">
    <citation type="journal article" date="2023" name="BMC Biotechnol.">
        <title>Vitis rotundifolia cv Carlos genome sequencing.</title>
        <authorList>
            <person name="Huff M."/>
            <person name="Hulse-Kemp A."/>
            <person name="Scheffler B."/>
            <person name="Youngblood R."/>
            <person name="Simpson S."/>
            <person name="Babiker E."/>
            <person name="Staton M."/>
        </authorList>
    </citation>
    <scope>NUCLEOTIDE SEQUENCE [LARGE SCALE GENOMIC DNA]</scope>
    <source>
        <tissue evidence="4">Leaf</tissue>
    </source>
</reference>
<dbReference type="EMBL" id="JARBHA010000017">
    <property type="protein sequence ID" value="KAJ9678234.1"/>
    <property type="molecule type" value="Genomic_DNA"/>
</dbReference>
<dbReference type="EMBL" id="JARBHA010000017">
    <property type="protein sequence ID" value="KAJ9678240.1"/>
    <property type="molecule type" value="Genomic_DNA"/>
</dbReference>
<evidence type="ECO:0000313" key="6">
    <source>
        <dbReference type="EMBL" id="KAJ9678236.1"/>
    </source>
</evidence>
<keyword evidence="2" id="KW-0812">Transmembrane</keyword>